<dbReference type="Gene3D" id="2.60.40.2860">
    <property type="match status" value="2"/>
</dbReference>
<evidence type="ECO:0000256" key="4">
    <source>
        <dbReference type="ARBA" id="ARBA00022729"/>
    </source>
</evidence>
<keyword evidence="6 9" id="KW-0472">Membrane</keyword>
<keyword evidence="9" id="KW-0812">Transmembrane</keyword>
<keyword evidence="5" id="KW-0677">Repeat</keyword>
<dbReference type="Pfam" id="PF07422">
    <property type="entry name" value="s48_45"/>
    <property type="match status" value="2"/>
</dbReference>
<comment type="caution">
    <text evidence="11">The sequence shown here is derived from an EMBL/GenBank/DDBJ whole genome shotgun (WGS) entry which is preliminary data.</text>
</comment>
<dbReference type="InterPro" id="IPR051444">
    <property type="entry name" value="Parasite_Repro/Invasion_Surf"/>
</dbReference>
<dbReference type="GO" id="GO:0009986">
    <property type="term" value="C:cell surface"/>
    <property type="evidence" value="ECO:0007669"/>
    <property type="project" value="UniProtKB-SubCell"/>
</dbReference>
<proteinExistence type="predicted"/>
<protein>
    <submittedName>
        <fullName evidence="11">6-cysteine protein</fullName>
    </submittedName>
</protein>
<evidence type="ECO:0000256" key="7">
    <source>
        <dbReference type="ARBA" id="ARBA00023157"/>
    </source>
</evidence>
<keyword evidence="3" id="KW-1003">Cell membrane</keyword>
<organism evidence="11 12">
    <name type="scientific">Plasmodium gonderi</name>
    <dbReference type="NCBI Taxonomy" id="77519"/>
    <lineage>
        <taxon>Eukaryota</taxon>
        <taxon>Sar</taxon>
        <taxon>Alveolata</taxon>
        <taxon>Apicomplexa</taxon>
        <taxon>Aconoidasida</taxon>
        <taxon>Haemosporida</taxon>
        <taxon>Plasmodiidae</taxon>
        <taxon>Plasmodium</taxon>
        <taxon>Plasmodium (Plasmodium)</taxon>
    </lineage>
</organism>
<gene>
    <name evidence="11" type="ORF">PGO_030230</name>
</gene>
<dbReference type="GeneID" id="39745927"/>
<evidence type="ECO:0000259" key="10">
    <source>
        <dbReference type="PROSITE" id="PS51701"/>
    </source>
</evidence>
<dbReference type="InterPro" id="IPR010884">
    <property type="entry name" value="6_CYS_dom"/>
</dbReference>
<dbReference type="EMBL" id="BDQF01000003">
    <property type="protein sequence ID" value="GAW79223.1"/>
    <property type="molecule type" value="Genomic_DNA"/>
</dbReference>
<feature type="transmembrane region" description="Helical" evidence="9">
    <location>
        <begin position="41"/>
        <end position="62"/>
    </location>
</feature>
<dbReference type="RefSeq" id="XP_028541812.1">
    <property type="nucleotide sequence ID" value="XM_028686011.1"/>
</dbReference>
<keyword evidence="12" id="KW-1185">Reference proteome</keyword>
<evidence type="ECO:0000256" key="3">
    <source>
        <dbReference type="ARBA" id="ARBA00022475"/>
    </source>
</evidence>
<evidence type="ECO:0000256" key="6">
    <source>
        <dbReference type="ARBA" id="ARBA00023136"/>
    </source>
</evidence>
<sequence length="356" mass="42160">MGRMHTYLQGVTNMLFFILLYYFFSFFVLFCFFFFKMRKVFYPLLVTVYIFLYLYSPVYALYFKELELGNYYICNLDDYPKEHCVIDYDPNKIIKFLCPIVRDAREKEKMIYDSTTCFRYKGIKDRFIINNREEPINKTLPGIILENQVQFDRYNLGIYIMPIMLKEDVNIVCICDTKRENEGITPYIKINIKKSNSITNGDSTEGYVKGCDFGNNQGEYQFLTKSLSYKENFICEIEANPGDILGINCINYNDNHQEKDVKLEPSNCFSTVFFSMYTLSNIKTNINNIFPEAQYYPEFSAYPKDPNFYKFSTTSYLWIPNYVPHEFYFFCSCKYAQINATALYRVKSSIPDESVE</sequence>
<dbReference type="PROSITE" id="PS51701">
    <property type="entry name" value="6_CYS"/>
    <property type="match status" value="2"/>
</dbReference>
<feature type="domain" description="6-Cys" evidence="10">
    <location>
        <begin position="207"/>
        <end position="356"/>
    </location>
</feature>
<dbReference type="SMART" id="SM00970">
    <property type="entry name" value="s48_45"/>
    <property type="match status" value="2"/>
</dbReference>
<keyword evidence="9" id="KW-1133">Transmembrane helix</keyword>
<dbReference type="Proteomes" id="UP000195521">
    <property type="component" value="Unassembled WGS sequence"/>
</dbReference>
<name>A0A1Y1JFK2_PLAGO</name>
<evidence type="ECO:0000256" key="1">
    <source>
        <dbReference type="ARBA" id="ARBA00004236"/>
    </source>
</evidence>
<dbReference type="PANTHER" id="PTHR38796:SF1">
    <property type="entry name" value="ANCHORED PROTEIN, PUTATIVE (AFU_ORTHOLOGUE AFUA_4G09600)-RELATED"/>
    <property type="match status" value="1"/>
</dbReference>
<keyword evidence="8" id="KW-0325">Glycoprotein</keyword>
<evidence type="ECO:0000256" key="5">
    <source>
        <dbReference type="ARBA" id="ARBA00022737"/>
    </source>
</evidence>
<feature type="transmembrane region" description="Helical" evidence="9">
    <location>
        <begin position="12"/>
        <end position="35"/>
    </location>
</feature>
<comment type="subcellular location">
    <subcellularLocation>
        <location evidence="1">Cell membrane</location>
    </subcellularLocation>
    <subcellularLocation>
        <location evidence="2">Cell surface</location>
    </subcellularLocation>
</comment>
<reference evidence="12" key="1">
    <citation type="submission" date="2017-04" db="EMBL/GenBank/DDBJ databases">
        <title>Plasmodium gonderi genome.</title>
        <authorList>
            <person name="Arisue N."/>
            <person name="Honma H."/>
            <person name="Kawai S."/>
            <person name="Tougan T."/>
            <person name="Tanabe K."/>
            <person name="Horii T."/>
        </authorList>
    </citation>
    <scope>NUCLEOTIDE SEQUENCE [LARGE SCALE GENOMIC DNA]</scope>
    <source>
        <strain evidence="12">ATCC 30045</strain>
    </source>
</reference>
<keyword evidence="4" id="KW-0732">Signal</keyword>
<evidence type="ECO:0000313" key="11">
    <source>
        <dbReference type="EMBL" id="GAW79223.1"/>
    </source>
</evidence>
<dbReference type="InterPro" id="IPR038160">
    <property type="entry name" value="6_CYS_dom_sf"/>
</dbReference>
<evidence type="ECO:0000256" key="8">
    <source>
        <dbReference type="ARBA" id="ARBA00023180"/>
    </source>
</evidence>
<evidence type="ECO:0000313" key="12">
    <source>
        <dbReference type="Proteomes" id="UP000195521"/>
    </source>
</evidence>
<dbReference type="PANTHER" id="PTHR38796">
    <property type="match status" value="1"/>
</dbReference>
<evidence type="ECO:0000256" key="2">
    <source>
        <dbReference type="ARBA" id="ARBA00004241"/>
    </source>
</evidence>
<dbReference type="AlphaFoldDB" id="A0A1Y1JFK2"/>
<feature type="domain" description="6-Cys" evidence="10">
    <location>
        <begin position="27"/>
        <end position="195"/>
    </location>
</feature>
<dbReference type="OrthoDB" id="368426at2759"/>
<dbReference type="GO" id="GO:0005886">
    <property type="term" value="C:plasma membrane"/>
    <property type="evidence" value="ECO:0007669"/>
    <property type="project" value="UniProtKB-SubCell"/>
</dbReference>
<accession>A0A1Y1JFK2</accession>
<keyword evidence="7" id="KW-1015">Disulfide bond</keyword>
<evidence type="ECO:0000256" key="9">
    <source>
        <dbReference type="SAM" id="Phobius"/>
    </source>
</evidence>
<dbReference type="OMA" id="PSNCFST"/>